<name>A0A127K035_9BURK</name>
<dbReference type="Proteomes" id="UP000070433">
    <property type="component" value="Chromosome"/>
</dbReference>
<sequence>MYSLGLLAVAGAAYTAAIGYLWFRQERLLFEPTPLPADEPLVGDPDVHERWVEVEGARLSTAQLRLPNPRGVVFFLHGNSGNLRDCLVELDAFREANFDVVMFDYRGYGKSSGRIGSEEQLHSDVRAVWDAFAPQYEGKRLVIAGQSLGTALAAGLGAQLCAQGRPPDLTLLVSPYSSMRALADELYPWVPGRVLRYPLQTAEHAAQLKGPLMLIHGDKDQLIGIHHSHALCTAVPAAQLHCVEGAGHNDVHKFPGFRKALFGALGCL</sequence>
<proteinExistence type="predicted"/>
<keyword evidence="3" id="KW-1185">Reference proteome</keyword>
<organism evidence="2 3">
    <name type="scientific">Ramlibacter tataouinensis</name>
    <dbReference type="NCBI Taxonomy" id="94132"/>
    <lineage>
        <taxon>Bacteria</taxon>
        <taxon>Pseudomonadati</taxon>
        <taxon>Pseudomonadota</taxon>
        <taxon>Betaproteobacteria</taxon>
        <taxon>Burkholderiales</taxon>
        <taxon>Comamonadaceae</taxon>
        <taxon>Ramlibacter</taxon>
    </lineage>
</organism>
<dbReference type="AlphaFoldDB" id="A0A127K035"/>
<accession>A0A127K035</accession>
<dbReference type="InterPro" id="IPR029058">
    <property type="entry name" value="AB_hydrolase_fold"/>
</dbReference>
<dbReference type="SUPFAM" id="SSF53474">
    <property type="entry name" value="alpha/beta-Hydrolases"/>
    <property type="match status" value="1"/>
</dbReference>
<dbReference type="Gene3D" id="3.40.50.1820">
    <property type="entry name" value="alpha/beta hydrolase"/>
    <property type="match status" value="1"/>
</dbReference>
<evidence type="ECO:0000259" key="1">
    <source>
        <dbReference type="Pfam" id="PF12146"/>
    </source>
</evidence>
<reference evidence="2 3" key="1">
    <citation type="journal article" date="2014" name="Int. J. Syst. Evol. Microbiol.">
        <title>Ramlibacter solisilvae sp. nov., isolated from forest soil, and emended description of the genus Ramlibacter.</title>
        <authorList>
            <person name="Lee H.J."/>
            <person name="Lee S.H."/>
            <person name="Lee S.S."/>
            <person name="Lee J.S."/>
            <person name="Kim Y."/>
            <person name="Kim S.C."/>
            <person name="Jeon C.O."/>
        </authorList>
    </citation>
    <scope>NUCLEOTIDE SEQUENCE [LARGE SCALE GENOMIC DNA]</scope>
    <source>
        <strain evidence="2 3">5-10</strain>
    </source>
</reference>
<dbReference type="InterPro" id="IPR022742">
    <property type="entry name" value="Hydrolase_4"/>
</dbReference>
<protein>
    <recommendedName>
        <fullName evidence="1">Serine aminopeptidase S33 domain-containing protein</fullName>
    </recommendedName>
</protein>
<feature type="domain" description="Serine aminopeptidase S33" evidence="1">
    <location>
        <begin position="68"/>
        <end position="176"/>
    </location>
</feature>
<gene>
    <name evidence="2" type="ORF">UC35_18520</name>
</gene>
<dbReference type="Pfam" id="PF12146">
    <property type="entry name" value="Hydrolase_4"/>
    <property type="match status" value="1"/>
</dbReference>
<dbReference type="EMBL" id="CP010951">
    <property type="protein sequence ID" value="AMO25561.1"/>
    <property type="molecule type" value="Genomic_DNA"/>
</dbReference>
<dbReference type="PATRIC" id="fig|94132.3.peg.3782"/>
<evidence type="ECO:0000313" key="2">
    <source>
        <dbReference type="EMBL" id="AMO25561.1"/>
    </source>
</evidence>
<evidence type="ECO:0000313" key="3">
    <source>
        <dbReference type="Proteomes" id="UP000070433"/>
    </source>
</evidence>
<dbReference type="PANTHER" id="PTHR12277">
    <property type="entry name" value="ALPHA/BETA HYDROLASE DOMAIN-CONTAINING PROTEIN"/>
    <property type="match status" value="1"/>
</dbReference>